<proteinExistence type="inferred from homology"/>
<dbReference type="AlphaFoldDB" id="A0A455SXI0"/>
<keyword evidence="4 7" id="KW-0812">Transmembrane</keyword>
<dbReference type="GO" id="GO:0055085">
    <property type="term" value="P:transmembrane transport"/>
    <property type="evidence" value="ECO:0007669"/>
    <property type="project" value="InterPro"/>
</dbReference>
<evidence type="ECO:0000256" key="6">
    <source>
        <dbReference type="ARBA" id="ARBA00023136"/>
    </source>
</evidence>
<dbReference type="EMBL" id="AP019377">
    <property type="protein sequence ID" value="BBH92380.1"/>
    <property type="molecule type" value="Genomic_DNA"/>
</dbReference>
<evidence type="ECO:0000256" key="7">
    <source>
        <dbReference type="RuleBase" id="RU363032"/>
    </source>
</evidence>
<feature type="transmembrane region" description="Helical" evidence="7">
    <location>
        <begin position="173"/>
        <end position="195"/>
    </location>
</feature>
<dbReference type="PANTHER" id="PTHR43227">
    <property type="entry name" value="BLL4140 PROTEIN"/>
    <property type="match status" value="1"/>
</dbReference>
<evidence type="ECO:0000256" key="1">
    <source>
        <dbReference type="ARBA" id="ARBA00004651"/>
    </source>
</evidence>
<dbReference type="Gene3D" id="1.10.3720.10">
    <property type="entry name" value="MetI-like"/>
    <property type="match status" value="1"/>
</dbReference>
<evidence type="ECO:0000256" key="4">
    <source>
        <dbReference type="ARBA" id="ARBA00022692"/>
    </source>
</evidence>
<dbReference type="Pfam" id="PF00528">
    <property type="entry name" value="BPD_transp_1"/>
    <property type="match status" value="1"/>
</dbReference>
<accession>A0A455SXI0</accession>
<evidence type="ECO:0000256" key="3">
    <source>
        <dbReference type="ARBA" id="ARBA00022475"/>
    </source>
</evidence>
<dbReference type="InterPro" id="IPR000515">
    <property type="entry name" value="MetI-like"/>
</dbReference>
<dbReference type="PANTHER" id="PTHR43227:SF8">
    <property type="entry name" value="DIACETYLCHITOBIOSE UPTAKE SYSTEM PERMEASE PROTEIN DASB"/>
    <property type="match status" value="1"/>
</dbReference>
<dbReference type="GO" id="GO:0005886">
    <property type="term" value="C:plasma membrane"/>
    <property type="evidence" value="ECO:0007669"/>
    <property type="project" value="UniProtKB-SubCell"/>
</dbReference>
<dbReference type="InterPro" id="IPR050809">
    <property type="entry name" value="UgpAE/MalFG_permease"/>
</dbReference>
<keyword evidence="2 7" id="KW-0813">Transport</keyword>
<feature type="domain" description="ABC transmembrane type-1" evidence="8">
    <location>
        <begin position="80"/>
        <end position="295"/>
    </location>
</feature>
<organism evidence="9">
    <name type="scientific">Thermogemmatispora argillosa</name>
    <dbReference type="NCBI Taxonomy" id="2045280"/>
    <lineage>
        <taxon>Bacteria</taxon>
        <taxon>Bacillati</taxon>
        <taxon>Chloroflexota</taxon>
        <taxon>Ktedonobacteria</taxon>
        <taxon>Thermogemmatisporales</taxon>
        <taxon>Thermogemmatisporaceae</taxon>
        <taxon>Thermogemmatispora</taxon>
    </lineage>
</organism>
<keyword evidence="6 7" id="KW-0472">Membrane</keyword>
<dbReference type="CDD" id="cd06261">
    <property type="entry name" value="TM_PBP2"/>
    <property type="match status" value="1"/>
</dbReference>
<evidence type="ECO:0000313" key="9">
    <source>
        <dbReference type="EMBL" id="BBH92380.1"/>
    </source>
</evidence>
<comment type="subcellular location">
    <subcellularLocation>
        <location evidence="1 7">Cell membrane</location>
        <topology evidence="1 7">Multi-pass membrane protein</topology>
    </subcellularLocation>
</comment>
<feature type="transmembrane region" description="Helical" evidence="7">
    <location>
        <begin position="216"/>
        <end position="241"/>
    </location>
</feature>
<dbReference type="PROSITE" id="PS50928">
    <property type="entry name" value="ABC_TM1"/>
    <property type="match status" value="1"/>
</dbReference>
<dbReference type="SUPFAM" id="SSF160964">
    <property type="entry name" value="MalF N-terminal region-like"/>
    <property type="match status" value="1"/>
</dbReference>
<feature type="transmembrane region" description="Helical" evidence="7">
    <location>
        <begin position="26"/>
        <end position="46"/>
    </location>
</feature>
<reference evidence="9" key="1">
    <citation type="submission" date="2018-12" db="EMBL/GenBank/DDBJ databases">
        <title>Novel natural products biosynthetic potential of the class Ktedonobacteria.</title>
        <authorList>
            <person name="Zheng Y."/>
            <person name="Saitou A."/>
            <person name="Wang C.M."/>
            <person name="Toyoda A."/>
            <person name="Minakuchi Y."/>
            <person name="Sekiguchi Y."/>
            <person name="Ueda K."/>
            <person name="Takano H."/>
            <person name="Sakai Y."/>
            <person name="Yokota A."/>
            <person name="Yabe S."/>
        </authorList>
    </citation>
    <scope>NUCLEOTIDE SEQUENCE</scope>
    <source>
        <strain evidence="9">A3-2</strain>
    </source>
</reference>
<name>A0A455SXI0_9CHLR</name>
<evidence type="ECO:0000256" key="5">
    <source>
        <dbReference type="ARBA" id="ARBA00022989"/>
    </source>
</evidence>
<protein>
    <submittedName>
        <fullName evidence="9">Alpha-glucoside ABC transporter permease</fullName>
    </submittedName>
</protein>
<evidence type="ECO:0000256" key="2">
    <source>
        <dbReference type="ARBA" id="ARBA00022448"/>
    </source>
</evidence>
<sequence>MDLSIEKAVPLALRPRRRRLRLPLEAWAWIAPAILLLLLFFIYPFINTVQLSFENADSTRFVGLKNYQAIFTDPEMLSVLKNNLLWLVFGTLLTVGLGLVIAVLVDRVKVEGLVKSALFIPMAISMVSASIIWRLVYLYRPPDQAQIGLLNAILVLFKLPPQPWLVNTSVNTFALIAVYVWMWTGFCVVVFSAALKGIPDEIMEAARIDGANRWVLFWRVIVPMISPTIGVVTTTMIINILKTFDIVYVMTGGNYNTDVVAVEFYRQLFTFGDYGLASALAVLLTLAIIPVMYLNIRRIRLEEGGQA</sequence>
<keyword evidence="3" id="KW-1003">Cell membrane</keyword>
<feature type="transmembrane region" description="Helical" evidence="7">
    <location>
        <begin position="84"/>
        <end position="105"/>
    </location>
</feature>
<dbReference type="InterPro" id="IPR035906">
    <property type="entry name" value="MetI-like_sf"/>
</dbReference>
<feature type="transmembrane region" description="Helical" evidence="7">
    <location>
        <begin position="117"/>
        <end position="136"/>
    </location>
</feature>
<comment type="similarity">
    <text evidence="7">Belongs to the binding-protein-dependent transport system permease family.</text>
</comment>
<keyword evidence="5 7" id="KW-1133">Transmembrane helix</keyword>
<feature type="transmembrane region" description="Helical" evidence="7">
    <location>
        <begin position="274"/>
        <end position="294"/>
    </location>
</feature>
<evidence type="ECO:0000259" key="8">
    <source>
        <dbReference type="PROSITE" id="PS50928"/>
    </source>
</evidence>
<gene>
    <name evidence="9" type="ORF">KTA_05790</name>
</gene>
<dbReference type="SUPFAM" id="SSF161098">
    <property type="entry name" value="MetI-like"/>
    <property type="match status" value="1"/>
</dbReference>